<proteinExistence type="predicted"/>
<keyword evidence="1" id="KW-0732">Signal</keyword>
<keyword evidence="3" id="KW-1185">Reference proteome</keyword>
<gene>
    <name evidence="4" type="primary">IL17REL</name>
</gene>
<sequence length="140" mass="16003">MTTIPNYCGVKLTQEYYVEDCRNNDVGKNIPDCFVSKMAYNVDRTRKTISVNISDVQNRDCYVRLCHQRFVCEDVGPVTLIQGKDAMKSASLQYTQLLPCLCIEVWPAILDARRMQLCPFKNGNTVLEKDMKYIPHASAL</sequence>
<dbReference type="OrthoDB" id="9877324at2759"/>
<dbReference type="AlphaFoldDB" id="A0A6I9YXG2"/>
<dbReference type="PANTHER" id="PTHR15583:SF10">
    <property type="entry name" value="INTERLEUKIN-17 RECEPTOR E-LIKE-RELATED"/>
    <property type="match status" value="1"/>
</dbReference>
<evidence type="ECO:0000256" key="1">
    <source>
        <dbReference type="ARBA" id="ARBA00022729"/>
    </source>
</evidence>
<dbReference type="InterPro" id="IPR027841">
    <property type="entry name" value="IL-17_rcpt_C/E_N"/>
</dbReference>
<accession>A0A6I9YXG2</accession>
<feature type="domain" description="Interleukin-17 receptor C/E N-terminal" evidence="2">
    <location>
        <begin position="11"/>
        <end position="123"/>
    </location>
</feature>
<protein>
    <submittedName>
        <fullName evidence="4">Interleukin-17 receptor E-like</fullName>
    </submittedName>
</protein>
<dbReference type="CTD" id="400935"/>
<name>A0A6I9YXG2_9SAUR</name>
<organism evidence="3 4">
    <name type="scientific">Thamnophis sirtalis</name>
    <dbReference type="NCBI Taxonomy" id="35019"/>
    <lineage>
        <taxon>Eukaryota</taxon>
        <taxon>Metazoa</taxon>
        <taxon>Chordata</taxon>
        <taxon>Craniata</taxon>
        <taxon>Vertebrata</taxon>
        <taxon>Euteleostomi</taxon>
        <taxon>Lepidosauria</taxon>
        <taxon>Squamata</taxon>
        <taxon>Bifurcata</taxon>
        <taxon>Unidentata</taxon>
        <taxon>Episquamata</taxon>
        <taxon>Toxicofera</taxon>
        <taxon>Serpentes</taxon>
        <taxon>Colubroidea</taxon>
        <taxon>Colubridae</taxon>
        <taxon>Natricinae</taxon>
        <taxon>Thamnophis</taxon>
    </lineage>
</organism>
<dbReference type="GO" id="GO:0030368">
    <property type="term" value="F:interleukin-17 receptor activity"/>
    <property type="evidence" value="ECO:0007669"/>
    <property type="project" value="InterPro"/>
</dbReference>
<dbReference type="Pfam" id="PF15037">
    <property type="entry name" value="IL17_R_N"/>
    <property type="match status" value="1"/>
</dbReference>
<dbReference type="GeneID" id="106554548"/>
<evidence type="ECO:0000313" key="4">
    <source>
        <dbReference type="RefSeq" id="XP_013928724.1"/>
    </source>
</evidence>
<reference evidence="4" key="1">
    <citation type="submission" date="2025-08" db="UniProtKB">
        <authorList>
            <consortium name="RefSeq"/>
        </authorList>
    </citation>
    <scope>IDENTIFICATION</scope>
    <source>
        <tissue evidence="4">Skeletal muscle</tissue>
    </source>
</reference>
<dbReference type="InterPro" id="IPR039465">
    <property type="entry name" value="IL-17_rcpt-like"/>
</dbReference>
<evidence type="ECO:0000313" key="3">
    <source>
        <dbReference type="Proteomes" id="UP000504617"/>
    </source>
</evidence>
<evidence type="ECO:0000259" key="2">
    <source>
        <dbReference type="Pfam" id="PF15037"/>
    </source>
</evidence>
<feature type="non-terminal residue" evidence="4">
    <location>
        <position position="140"/>
    </location>
</feature>
<dbReference type="PANTHER" id="PTHR15583">
    <property type="entry name" value="INTERLEUKIN-17 RECEPTOR"/>
    <property type="match status" value="1"/>
</dbReference>
<dbReference type="Proteomes" id="UP000504617">
    <property type="component" value="Unplaced"/>
</dbReference>
<dbReference type="KEGG" id="tsr:106554548"/>
<dbReference type="RefSeq" id="XP_013928724.1">
    <property type="nucleotide sequence ID" value="XM_014073249.1"/>
</dbReference>